<proteinExistence type="inferred from homology"/>
<dbReference type="EMBL" id="CP083239">
    <property type="protein sequence ID" value="UOK73066.1"/>
    <property type="molecule type" value="Genomic_DNA"/>
</dbReference>
<keyword evidence="6 10" id="KW-1133">Transmembrane helix</keyword>
<dbReference type="InterPro" id="IPR001757">
    <property type="entry name" value="P_typ_ATPase"/>
</dbReference>
<dbReference type="GO" id="GO:0015086">
    <property type="term" value="F:cadmium ion transmembrane transporter activity"/>
    <property type="evidence" value="ECO:0007669"/>
    <property type="project" value="TreeGrafter"/>
</dbReference>
<keyword evidence="7 10" id="KW-0472">Membrane</keyword>
<dbReference type="Proteomes" id="UP000831684">
    <property type="component" value="Chromosome"/>
</dbReference>
<evidence type="ECO:0000256" key="6">
    <source>
        <dbReference type="ARBA" id="ARBA00022989"/>
    </source>
</evidence>
<keyword evidence="4 10" id="KW-0479">Metal-binding</keyword>
<name>A0A9E6ZZ77_9HYPH</name>
<keyword evidence="5" id="KW-1278">Translocase</keyword>
<dbReference type="InterPro" id="IPR059000">
    <property type="entry name" value="ATPase_P-type_domA"/>
</dbReference>
<dbReference type="Gene3D" id="2.70.150.10">
    <property type="entry name" value="Calcium-transporting ATPase, cytoplasmic transduction domain A"/>
    <property type="match status" value="1"/>
</dbReference>
<feature type="domain" description="P-type ATPase A" evidence="11">
    <location>
        <begin position="85"/>
        <end position="184"/>
    </location>
</feature>
<dbReference type="InterPro" id="IPR027256">
    <property type="entry name" value="P-typ_ATPase_IB"/>
</dbReference>
<evidence type="ECO:0000256" key="3">
    <source>
        <dbReference type="ARBA" id="ARBA00022692"/>
    </source>
</evidence>
<feature type="transmembrane region" description="Helical" evidence="10">
    <location>
        <begin position="535"/>
        <end position="559"/>
    </location>
</feature>
<dbReference type="GO" id="GO:0016463">
    <property type="term" value="F:P-type zinc transporter activity"/>
    <property type="evidence" value="ECO:0007669"/>
    <property type="project" value="UniProtKB-EC"/>
</dbReference>
<feature type="transmembrane region" description="Helical" evidence="10">
    <location>
        <begin position="31"/>
        <end position="47"/>
    </location>
</feature>
<dbReference type="InterPro" id="IPR023214">
    <property type="entry name" value="HAD_sf"/>
</dbReference>
<dbReference type="GO" id="GO:0016887">
    <property type="term" value="F:ATP hydrolysis activity"/>
    <property type="evidence" value="ECO:0007669"/>
    <property type="project" value="InterPro"/>
</dbReference>
<keyword evidence="10" id="KW-0547">Nucleotide-binding</keyword>
<dbReference type="EC" id="7.2.2.12" evidence="8"/>
<dbReference type="Pfam" id="PF00702">
    <property type="entry name" value="Hydrolase"/>
    <property type="match status" value="1"/>
</dbReference>
<dbReference type="NCBIfam" id="TIGR01525">
    <property type="entry name" value="ATPase-IB_hvy"/>
    <property type="match status" value="1"/>
</dbReference>
<dbReference type="InterPro" id="IPR023298">
    <property type="entry name" value="ATPase_P-typ_TM_dom_sf"/>
</dbReference>
<dbReference type="Gene3D" id="3.40.50.1000">
    <property type="entry name" value="HAD superfamily/HAD-like"/>
    <property type="match status" value="1"/>
</dbReference>
<dbReference type="PRINTS" id="PR00119">
    <property type="entry name" value="CATATPASE"/>
</dbReference>
<accession>A0A9E6ZZ77</accession>
<dbReference type="InterPro" id="IPR008250">
    <property type="entry name" value="ATPase_P-typ_transduc_dom_A_sf"/>
</dbReference>
<dbReference type="KEGG" id="apol:K9D25_00715"/>
<evidence type="ECO:0000256" key="10">
    <source>
        <dbReference type="RuleBase" id="RU362081"/>
    </source>
</evidence>
<evidence type="ECO:0000256" key="8">
    <source>
        <dbReference type="ARBA" id="ARBA00039097"/>
    </source>
</evidence>
<dbReference type="PANTHER" id="PTHR48085">
    <property type="entry name" value="CADMIUM/ZINC-TRANSPORTING ATPASE HMA2-RELATED"/>
    <property type="match status" value="1"/>
</dbReference>
<dbReference type="SUPFAM" id="SSF81665">
    <property type="entry name" value="Calcium ATPase, transmembrane domain M"/>
    <property type="match status" value="1"/>
</dbReference>
<reference evidence="12" key="1">
    <citation type="submission" date="2021-09" db="EMBL/GenBank/DDBJ databases">
        <title>Network and meta-omics reveal the key degrader and cooperation patterns in an efficient 1,4-dioxane-degrading microbial community.</title>
        <authorList>
            <person name="Dai C."/>
        </authorList>
    </citation>
    <scope>NUCLEOTIDE SEQUENCE</scope>
    <source>
        <strain evidence="12">ZM13</strain>
    </source>
</reference>
<gene>
    <name evidence="12" type="ORF">K9D25_00715</name>
</gene>
<keyword evidence="10" id="KW-0067">ATP-binding</keyword>
<sequence>MLAQRLWAGATALVLALLVFHILSSLKRGEFGLDLIAALAMGTALLFGENLAGAIVALMFTGGEALEAFAQRRAAREMSALLSRLPRSAARYEEGRLTEVPLEALRPGDRLLVRRGEVVPVDGTVESPQAILDQSALTGEPLPVRHARGAPIMSGSTNAGDAFDLLARQAAANSTYAGIVRLVETAQRSRAPMVRLADRYALGFLALTLAIAGAAWAFSGDPVRLLAVLVIATPCPLILAVPVAIISGISRCAGRGVLVKEGGALERLAALRTVLIDKTGTLTGGRPRLVAIAAREGLAPEEVLRIAAALDQASAHVVAGALVEAAGERDLTLPSPHQVSEEPGAGLTGRVDGRDVAVGGWDFVIAQLTAAIDTDIAAARAEWTARPGTVVVAVAIDGALAGALLLADAVREEAQAVIGALRELGVTRLILATGDETARAEAIAAGLGFDAVLSNMTPQDKAAAVAAEHPNGPVMMIGDGVNDAPALAAADIGVAMGGGVSAGGASSEAAGIVILVDRLDRLIDAMRIARRSRAIALQSVVAGIGLSTLGMIAAAFGLLAPVEGALLQEAIDVAVILNALRALR</sequence>
<evidence type="ECO:0000256" key="5">
    <source>
        <dbReference type="ARBA" id="ARBA00022967"/>
    </source>
</evidence>
<keyword evidence="10" id="KW-1003">Cell membrane</keyword>
<evidence type="ECO:0000259" key="11">
    <source>
        <dbReference type="Pfam" id="PF00122"/>
    </source>
</evidence>
<dbReference type="SFLD" id="SFLDS00003">
    <property type="entry name" value="Haloacid_Dehalogenase"/>
    <property type="match status" value="1"/>
</dbReference>
<evidence type="ECO:0000313" key="13">
    <source>
        <dbReference type="Proteomes" id="UP000831684"/>
    </source>
</evidence>
<dbReference type="AlphaFoldDB" id="A0A9E6ZZ77"/>
<dbReference type="PROSITE" id="PS01229">
    <property type="entry name" value="COF_2"/>
    <property type="match status" value="1"/>
</dbReference>
<dbReference type="InterPro" id="IPR018303">
    <property type="entry name" value="ATPase_P-typ_P_site"/>
</dbReference>
<evidence type="ECO:0000256" key="9">
    <source>
        <dbReference type="ARBA" id="ARBA00047308"/>
    </source>
</evidence>
<feature type="transmembrane region" description="Helical" evidence="10">
    <location>
        <begin position="6"/>
        <end position="24"/>
    </location>
</feature>
<dbReference type="PANTHER" id="PTHR48085:SF5">
    <property type="entry name" value="CADMIUM_ZINC-TRANSPORTING ATPASE HMA4-RELATED"/>
    <property type="match status" value="1"/>
</dbReference>
<dbReference type="NCBIfam" id="TIGR01494">
    <property type="entry name" value="ATPase_P-type"/>
    <property type="match status" value="2"/>
</dbReference>
<evidence type="ECO:0000256" key="4">
    <source>
        <dbReference type="ARBA" id="ARBA00022723"/>
    </source>
</evidence>
<dbReference type="PROSITE" id="PS00154">
    <property type="entry name" value="ATPASE_E1_E2"/>
    <property type="match status" value="1"/>
</dbReference>
<evidence type="ECO:0000256" key="1">
    <source>
        <dbReference type="ARBA" id="ARBA00004370"/>
    </source>
</evidence>
<comment type="catalytic activity">
    <reaction evidence="9">
        <text>Zn(2+)(in) + ATP + H2O = Zn(2+)(out) + ADP + phosphate + H(+)</text>
        <dbReference type="Rhea" id="RHEA:20621"/>
        <dbReference type="ChEBI" id="CHEBI:15377"/>
        <dbReference type="ChEBI" id="CHEBI:15378"/>
        <dbReference type="ChEBI" id="CHEBI:29105"/>
        <dbReference type="ChEBI" id="CHEBI:30616"/>
        <dbReference type="ChEBI" id="CHEBI:43474"/>
        <dbReference type="ChEBI" id="CHEBI:456216"/>
        <dbReference type="EC" id="7.2.2.12"/>
    </reaction>
</comment>
<dbReference type="GO" id="GO:0005524">
    <property type="term" value="F:ATP binding"/>
    <property type="evidence" value="ECO:0007669"/>
    <property type="project" value="UniProtKB-UniRule"/>
</dbReference>
<dbReference type="SUPFAM" id="SSF56784">
    <property type="entry name" value="HAD-like"/>
    <property type="match status" value="1"/>
</dbReference>
<dbReference type="Gene3D" id="3.40.1110.10">
    <property type="entry name" value="Calcium-transporting ATPase, cytoplasmic domain N"/>
    <property type="match status" value="1"/>
</dbReference>
<dbReference type="Pfam" id="PF00122">
    <property type="entry name" value="E1-E2_ATPase"/>
    <property type="match status" value="1"/>
</dbReference>
<dbReference type="InterPro" id="IPR036412">
    <property type="entry name" value="HAD-like_sf"/>
</dbReference>
<dbReference type="GO" id="GO:0046872">
    <property type="term" value="F:metal ion binding"/>
    <property type="evidence" value="ECO:0007669"/>
    <property type="project" value="UniProtKB-KW"/>
</dbReference>
<organism evidence="12 13">
    <name type="scientific">Ancylobacter polymorphus</name>
    <dbReference type="NCBI Taxonomy" id="223390"/>
    <lineage>
        <taxon>Bacteria</taxon>
        <taxon>Pseudomonadati</taxon>
        <taxon>Pseudomonadota</taxon>
        <taxon>Alphaproteobacteria</taxon>
        <taxon>Hyphomicrobiales</taxon>
        <taxon>Xanthobacteraceae</taxon>
        <taxon>Ancylobacter</taxon>
    </lineage>
</organism>
<dbReference type="InterPro" id="IPR023299">
    <property type="entry name" value="ATPase_P-typ_cyto_dom_N"/>
</dbReference>
<dbReference type="SFLD" id="SFLDF00027">
    <property type="entry name" value="p-type_atpase"/>
    <property type="match status" value="1"/>
</dbReference>
<protein>
    <recommendedName>
        <fullName evidence="8">P-type Zn(2+) transporter</fullName>
        <ecNumber evidence="8">7.2.2.12</ecNumber>
    </recommendedName>
</protein>
<feature type="transmembrane region" description="Helical" evidence="10">
    <location>
        <begin position="225"/>
        <end position="246"/>
    </location>
</feature>
<evidence type="ECO:0000256" key="2">
    <source>
        <dbReference type="ARBA" id="ARBA00006024"/>
    </source>
</evidence>
<dbReference type="InterPro" id="IPR051014">
    <property type="entry name" value="Cation_Transport_ATPase_IB"/>
</dbReference>
<dbReference type="SUPFAM" id="SSF81653">
    <property type="entry name" value="Calcium ATPase, transduction domain A"/>
    <property type="match status" value="1"/>
</dbReference>
<feature type="transmembrane region" description="Helical" evidence="10">
    <location>
        <begin position="200"/>
        <end position="219"/>
    </location>
</feature>
<evidence type="ECO:0000256" key="7">
    <source>
        <dbReference type="ARBA" id="ARBA00023136"/>
    </source>
</evidence>
<dbReference type="GO" id="GO:0005886">
    <property type="term" value="C:plasma membrane"/>
    <property type="evidence" value="ECO:0007669"/>
    <property type="project" value="UniProtKB-SubCell"/>
</dbReference>
<evidence type="ECO:0000313" key="12">
    <source>
        <dbReference type="EMBL" id="UOK73066.1"/>
    </source>
</evidence>
<comment type="similarity">
    <text evidence="2 10">Belongs to the cation transport ATPase (P-type) (TC 3.A.3) family. Type IB subfamily.</text>
</comment>
<comment type="subcellular location">
    <subcellularLocation>
        <location evidence="10">Cell membrane</location>
    </subcellularLocation>
    <subcellularLocation>
        <location evidence="1">Membrane</location>
    </subcellularLocation>
</comment>
<dbReference type="SFLD" id="SFLDG00002">
    <property type="entry name" value="C1.7:_P-type_atpase_like"/>
    <property type="match status" value="1"/>
</dbReference>
<dbReference type="InterPro" id="IPR044492">
    <property type="entry name" value="P_typ_ATPase_HD_dom"/>
</dbReference>
<keyword evidence="3 10" id="KW-0812">Transmembrane</keyword>